<feature type="transmembrane region" description="Helical" evidence="1">
    <location>
        <begin position="120"/>
        <end position="139"/>
    </location>
</feature>
<name>A0A4Y8LNF7_9BACL</name>
<feature type="transmembrane region" description="Helical" evidence="1">
    <location>
        <begin position="60"/>
        <end position="81"/>
    </location>
</feature>
<accession>A0A4Y8LNF7</accession>
<feature type="transmembrane region" description="Helical" evidence="1">
    <location>
        <begin position="87"/>
        <end position="108"/>
    </location>
</feature>
<protein>
    <submittedName>
        <fullName evidence="2">DUF4181 domain-containing protein</fullName>
    </submittedName>
</protein>
<dbReference type="OrthoDB" id="2428213at2"/>
<keyword evidence="1" id="KW-0472">Membrane</keyword>
<proteinExistence type="predicted"/>
<evidence type="ECO:0000256" key="1">
    <source>
        <dbReference type="SAM" id="Phobius"/>
    </source>
</evidence>
<keyword evidence="1" id="KW-0812">Transmembrane</keyword>
<dbReference type="InterPro" id="IPR025441">
    <property type="entry name" value="DUF4181"/>
</dbReference>
<gene>
    <name evidence="2" type="ORF">E2626_06855</name>
</gene>
<dbReference type="EMBL" id="SORX01000003">
    <property type="protein sequence ID" value="TFE02293.1"/>
    <property type="molecule type" value="Genomic_DNA"/>
</dbReference>
<keyword evidence="3" id="KW-1185">Reference proteome</keyword>
<evidence type="ECO:0000313" key="2">
    <source>
        <dbReference type="EMBL" id="TFE02293.1"/>
    </source>
</evidence>
<dbReference type="RefSeq" id="WP_134380994.1">
    <property type="nucleotide sequence ID" value="NZ_SORX01000003.1"/>
</dbReference>
<feature type="transmembrane region" description="Helical" evidence="1">
    <location>
        <begin position="12"/>
        <end position="34"/>
    </location>
</feature>
<organism evidence="2 3">
    <name type="scientific">Jeotgalibacillus salarius</name>
    <dbReference type="NCBI Taxonomy" id="546023"/>
    <lineage>
        <taxon>Bacteria</taxon>
        <taxon>Bacillati</taxon>
        <taxon>Bacillota</taxon>
        <taxon>Bacilli</taxon>
        <taxon>Bacillales</taxon>
        <taxon>Caryophanaceae</taxon>
        <taxon>Jeotgalibacillus</taxon>
    </lineage>
</organism>
<evidence type="ECO:0000313" key="3">
    <source>
        <dbReference type="Proteomes" id="UP000297776"/>
    </source>
</evidence>
<dbReference type="Proteomes" id="UP000297776">
    <property type="component" value="Unassembled WGS sequence"/>
</dbReference>
<comment type="caution">
    <text evidence="2">The sequence shown here is derived from an EMBL/GenBank/DDBJ whole genome shotgun (WGS) entry which is preliminary data.</text>
</comment>
<dbReference type="Pfam" id="PF13789">
    <property type="entry name" value="DUF4181"/>
    <property type="match status" value="1"/>
</dbReference>
<keyword evidence="1" id="KW-1133">Transmembrane helix</keyword>
<reference evidence="2 3" key="1">
    <citation type="submission" date="2019-03" db="EMBL/GenBank/DDBJ databases">
        <authorList>
            <person name="Yang Y."/>
        </authorList>
    </citation>
    <scope>NUCLEOTIDE SEQUENCE [LARGE SCALE GENOMIC DNA]</scope>
    <source>
        <strain evidence="2 3">ASL-1</strain>
    </source>
</reference>
<sequence>MNTLTYGLDENFWWKLLFIVAVFLIFYIPISMISRRLLGAKRGKIFSTDYVNAVHKKADWVIRGIFIAVLIIGFIINAAMFSSDLKWYLQPYFFMFVFIGVTELLRAFMEWKYEENRKAYLYTLIILTYSIVFLLALFFTDGFGLFLN</sequence>
<dbReference type="AlphaFoldDB" id="A0A4Y8LNF7"/>